<dbReference type="eggNOG" id="COG1664">
    <property type="taxonomic scope" value="Bacteria"/>
</dbReference>
<proteinExistence type="inferred from homology"/>
<evidence type="ECO:0008006" key="5">
    <source>
        <dbReference type="Google" id="ProtNLM"/>
    </source>
</evidence>
<dbReference type="EMBL" id="CP007030">
    <property type="protein sequence ID" value="AHF01444.1"/>
    <property type="molecule type" value="Genomic_DNA"/>
</dbReference>
<dbReference type="AlphaFoldDB" id="W0DWS5"/>
<dbReference type="PANTHER" id="PTHR35024">
    <property type="entry name" value="HYPOTHETICAL CYTOSOLIC PROTEIN"/>
    <property type="match status" value="1"/>
</dbReference>
<dbReference type="Pfam" id="PF04519">
    <property type="entry name" value="Bactofilin"/>
    <property type="match status" value="1"/>
</dbReference>
<gene>
    <name evidence="3" type="ORF">THIAE_06460</name>
</gene>
<feature type="region of interest" description="Disordered" evidence="2">
    <location>
        <begin position="86"/>
        <end position="108"/>
    </location>
</feature>
<sequence length="108" mass="11459">MLIDGLVEGQIHSQNDVIIGVSGSVTGQINAQKVYISGVLKGSVNAKEVEILSQGQLYGDLLSGDLIIEKGGRFYGNSHGVDHLEANQEPMLLGSGPKPELIDEKDSK</sequence>
<protein>
    <recommendedName>
        <fullName evidence="5">Cell shape determination protein CcmA</fullName>
    </recommendedName>
</protein>
<dbReference type="InParanoid" id="W0DWS5"/>
<comment type="similarity">
    <text evidence="1">Belongs to the bactofilin family.</text>
</comment>
<name>W0DWS5_9GAMM</name>
<dbReference type="STRING" id="717772.THIAE_06460"/>
<reference evidence="3 4" key="1">
    <citation type="submission" date="2013-12" db="EMBL/GenBank/DDBJ databases">
        <authorList>
            <consortium name="DOE Joint Genome Institute"/>
            <person name="Kappler U."/>
            <person name="Huntemann M."/>
            <person name="Han J."/>
            <person name="Chen A."/>
            <person name="Kyrpides N."/>
            <person name="Mavromatis K."/>
            <person name="Markowitz V."/>
            <person name="Palaniappan K."/>
            <person name="Ivanova N."/>
            <person name="Schaumberg A."/>
            <person name="Pati A."/>
            <person name="Liolios K."/>
            <person name="Nordberg H.P."/>
            <person name="Cantor M.N."/>
            <person name="Hua S.X."/>
            <person name="Woyke T."/>
        </authorList>
    </citation>
    <scope>NUCLEOTIDE SEQUENCE [LARGE SCALE GENOMIC DNA]</scope>
    <source>
        <strain evidence="4">AL2</strain>
    </source>
</reference>
<evidence type="ECO:0000256" key="2">
    <source>
        <dbReference type="SAM" id="MobiDB-lite"/>
    </source>
</evidence>
<accession>W0DWS5</accession>
<organism evidence="3 4">
    <name type="scientific">Thiomicrospira aerophila AL3</name>
    <dbReference type="NCBI Taxonomy" id="717772"/>
    <lineage>
        <taxon>Bacteria</taxon>
        <taxon>Pseudomonadati</taxon>
        <taxon>Pseudomonadota</taxon>
        <taxon>Gammaproteobacteria</taxon>
        <taxon>Thiotrichales</taxon>
        <taxon>Piscirickettsiaceae</taxon>
        <taxon>Thiomicrospira</taxon>
    </lineage>
</organism>
<keyword evidence="4" id="KW-1185">Reference proteome</keyword>
<dbReference type="KEGG" id="tao:THIAE_06460"/>
<evidence type="ECO:0000256" key="1">
    <source>
        <dbReference type="ARBA" id="ARBA00044755"/>
    </source>
</evidence>
<dbReference type="PANTHER" id="PTHR35024:SF4">
    <property type="entry name" value="POLYMER-FORMING CYTOSKELETAL PROTEIN"/>
    <property type="match status" value="1"/>
</dbReference>
<evidence type="ECO:0000313" key="4">
    <source>
        <dbReference type="Proteomes" id="UP000005380"/>
    </source>
</evidence>
<dbReference type="InterPro" id="IPR007607">
    <property type="entry name" value="BacA/B"/>
</dbReference>
<dbReference type="HOGENOM" id="CLU_2195720_0_0_6"/>
<dbReference type="Proteomes" id="UP000005380">
    <property type="component" value="Chromosome"/>
</dbReference>
<evidence type="ECO:0000313" key="3">
    <source>
        <dbReference type="EMBL" id="AHF01444.1"/>
    </source>
</evidence>